<keyword evidence="3" id="KW-0804">Transcription</keyword>
<dbReference type="EMBL" id="RZNJ01000001">
    <property type="protein sequence ID" value="RUT34400.1"/>
    <property type="molecule type" value="Genomic_DNA"/>
</dbReference>
<sequence>MARQGLTREAVIIAAARLADAEGLDALSLANLAAALGVKSPSLYNHLGGLADLHQALALAGMREITARMTKAAVGRAGPDALLALGHAYRDFARQRPGLYAASLRAPEPDDREMIAAAEAAVETVTDALRAFGLEGEEALHATRGLRAIIHGFVALEFGGGFGLPLDLDRSFSTVLEIFSQGLTASAGRT</sequence>
<reference evidence="6 7" key="1">
    <citation type="journal article" date="2016" name="Int. J. Syst. Evol. Microbiol.">
        <title>Arsenicitalea aurantiaca gen. nov., sp. nov., a new member of the family Hyphomicrobiaceae, isolated from high-arsenic sediment.</title>
        <authorList>
            <person name="Mu Y."/>
            <person name="Zhou L."/>
            <person name="Zeng X.C."/>
            <person name="Liu L."/>
            <person name="Pan Y."/>
            <person name="Chen X."/>
            <person name="Wang J."/>
            <person name="Li S."/>
            <person name="Li W.J."/>
            <person name="Wang Y."/>
        </authorList>
    </citation>
    <scope>NUCLEOTIDE SEQUENCE [LARGE SCALE GENOMIC DNA]</scope>
    <source>
        <strain evidence="6 7">42-50</strain>
    </source>
</reference>
<dbReference type="Pfam" id="PF00440">
    <property type="entry name" value="TetR_N"/>
    <property type="match status" value="1"/>
</dbReference>
<dbReference type="Gene3D" id="1.10.357.10">
    <property type="entry name" value="Tetracycline Repressor, domain 2"/>
    <property type="match status" value="1"/>
</dbReference>
<proteinExistence type="predicted"/>
<dbReference type="InterPro" id="IPR001647">
    <property type="entry name" value="HTH_TetR"/>
</dbReference>
<dbReference type="OrthoDB" id="7056813at2"/>
<dbReference type="InterPro" id="IPR036271">
    <property type="entry name" value="Tet_transcr_reg_TetR-rel_C_sf"/>
</dbReference>
<feature type="domain" description="HTH tetR-type" evidence="5">
    <location>
        <begin position="5"/>
        <end position="65"/>
    </location>
</feature>
<keyword evidence="1" id="KW-0805">Transcription regulation</keyword>
<dbReference type="Gene3D" id="1.10.10.60">
    <property type="entry name" value="Homeodomain-like"/>
    <property type="match status" value="1"/>
</dbReference>
<dbReference type="Pfam" id="PF13305">
    <property type="entry name" value="TetR_C_33"/>
    <property type="match status" value="1"/>
</dbReference>
<keyword evidence="7" id="KW-1185">Reference proteome</keyword>
<dbReference type="SUPFAM" id="SSF48498">
    <property type="entry name" value="Tetracyclin repressor-like, C-terminal domain"/>
    <property type="match status" value="1"/>
</dbReference>
<dbReference type="PANTHER" id="PTHR30055:SF239">
    <property type="entry name" value="TRANSCRIPTIONAL REGULATORY PROTEIN"/>
    <property type="match status" value="1"/>
</dbReference>
<evidence type="ECO:0000256" key="4">
    <source>
        <dbReference type="PROSITE-ProRule" id="PRU00335"/>
    </source>
</evidence>
<dbReference type="RefSeq" id="WP_127186519.1">
    <property type="nucleotide sequence ID" value="NZ_RZNJ01000001.1"/>
</dbReference>
<evidence type="ECO:0000313" key="7">
    <source>
        <dbReference type="Proteomes" id="UP000281547"/>
    </source>
</evidence>
<feature type="DNA-binding region" description="H-T-H motif" evidence="4">
    <location>
        <begin position="28"/>
        <end position="47"/>
    </location>
</feature>
<dbReference type="PANTHER" id="PTHR30055">
    <property type="entry name" value="HTH-TYPE TRANSCRIPTIONAL REGULATOR RUTR"/>
    <property type="match status" value="1"/>
</dbReference>
<evidence type="ECO:0000256" key="3">
    <source>
        <dbReference type="ARBA" id="ARBA00023163"/>
    </source>
</evidence>
<organism evidence="6 7">
    <name type="scientific">Arsenicitalea aurantiaca</name>
    <dbReference type="NCBI Taxonomy" id="1783274"/>
    <lineage>
        <taxon>Bacteria</taxon>
        <taxon>Pseudomonadati</taxon>
        <taxon>Pseudomonadota</taxon>
        <taxon>Alphaproteobacteria</taxon>
        <taxon>Hyphomicrobiales</taxon>
        <taxon>Devosiaceae</taxon>
        <taxon>Arsenicitalea</taxon>
    </lineage>
</organism>
<dbReference type="PROSITE" id="PS50977">
    <property type="entry name" value="HTH_TETR_2"/>
    <property type="match status" value="1"/>
</dbReference>
<evidence type="ECO:0000259" key="5">
    <source>
        <dbReference type="PROSITE" id="PS50977"/>
    </source>
</evidence>
<dbReference type="InterPro" id="IPR050109">
    <property type="entry name" value="HTH-type_TetR-like_transc_reg"/>
</dbReference>
<dbReference type="GO" id="GO:0000976">
    <property type="term" value="F:transcription cis-regulatory region binding"/>
    <property type="evidence" value="ECO:0007669"/>
    <property type="project" value="TreeGrafter"/>
</dbReference>
<comment type="caution">
    <text evidence="6">The sequence shown here is derived from an EMBL/GenBank/DDBJ whole genome shotgun (WGS) entry which is preliminary data.</text>
</comment>
<keyword evidence="2 4" id="KW-0238">DNA-binding</keyword>
<dbReference type="SUPFAM" id="SSF46689">
    <property type="entry name" value="Homeodomain-like"/>
    <property type="match status" value="1"/>
</dbReference>
<protein>
    <submittedName>
        <fullName evidence="6">TetR/AcrR family transcriptional regulator</fullName>
    </submittedName>
</protein>
<dbReference type="Proteomes" id="UP000281547">
    <property type="component" value="Unassembled WGS sequence"/>
</dbReference>
<dbReference type="GO" id="GO:0003700">
    <property type="term" value="F:DNA-binding transcription factor activity"/>
    <property type="evidence" value="ECO:0007669"/>
    <property type="project" value="TreeGrafter"/>
</dbReference>
<evidence type="ECO:0000256" key="1">
    <source>
        <dbReference type="ARBA" id="ARBA00023015"/>
    </source>
</evidence>
<accession>A0A433XJZ0</accession>
<gene>
    <name evidence="6" type="ORF">EMQ25_00090</name>
</gene>
<dbReference type="InterPro" id="IPR025996">
    <property type="entry name" value="MT1864/Rv1816-like_C"/>
</dbReference>
<evidence type="ECO:0000256" key="2">
    <source>
        <dbReference type="ARBA" id="ARBA00023125"/>
    </source>
</evidence>
<dbReference type="InterPro" id="IPR009057">
    <property type="entry name" value="Homeodomain-like_sf"/>
</dbReference>
<evidence type="ECO:0000313" key="6">
    <source>
        <dbReference type="EMBL" id="RUT34400.1"/>
    </source>
</evidence>
<name>A0A433XJZ0_9HYPH</name>
<dbReference type="AlphaFoldDB" id="A0A433XJZ0"/>